<keyword evidence="2" id="KW-1185">Reference proteome</keyword>
<sequence>MPPAARPRKTTVNLTLAEEGALEDLVRNLRRRTGRAVSKDETWRAMLVWSIRHGSLTDALADILEQPPAQP</sequence>
<evidence type="ECO:0000313" key="1">
    <source>
        <dbReference type="EMBL" id="SBW28068.1"/>
    </source>
</evidence>
<proteinExistence type="predicted"/>
<evidence type="ECO:0000313" key="2">
    <source>
        <dbReference type="Proteomes" id="UP000199013"/>
    </source>
</evidence>
<dbReference type="Proteomes" id="UP000199013">
    <property type="component" value="Unassembled WGS sequence"/>
</dbReference>
<name>A0A1C3PEJ1_9ACTN</name>
<dbReference type="EMBL" id="FLUV01002294">
    <property type="protein sequence ID" value="SBW28068.1"/>
    <property type="molecule type" value="Genomic_DNA"/>
</dbReference>
<dbReference type="AlphaFoldDB" id="A0A1C3PEJ1"/>
<gene>
    <name evidence="1" type="ORF">FDG2_5522</name>
</gene>
<organism evidence="1 2">
    <name type="scientific">Candidatus Protofrankia californiensis</name>
    <dbReference type="NCBI Taxonomy" id="1839754"/>
    <lineage>
        <taxon>Bacteria</taxon>
        <taxon>Bacillati</taxon>
        <taxon>Actinomycetota</taxon>
        <taxon>Actinomycetes</taxon>
        <taxon>Frankiales</taxon>
        <taxon>Frankiaceae</taxon>
        <taxon>Protofrankia</taxon>
    </lineage>
</organism>
<accession>A0A1C3PEJ1</accession>
<protein>
    <submittedName>
        <fullName evidence="1">Uncharacterized protein</fullName>
    </submittedName>
</protein>
<reference evidence="2" key="1">
    <citation type="submission" date="2016-02" db="EMBL/GenBank/DDBJ databases">
        <authorList>
            <person name="Wibberg D."/>
        </authorList>
    </citation>
    <scope>NUCLEOTIDE SEQUENCE [LARGE SCALE GENOMIC DNA]</scope>
</reference>